<sequence>MTGEINNLGTQIPASAQLRSAMTGELLRLLQPQQALLAPGETAKAEVLALRQVGQDFQMLLKLTQDNGKQTNVQASSTLPLAQGSQLAVTQSSNANLSITVQQAIASSVATLTRIDTRELPVGTLLQGKVVTSQALPANAGQLAQFRSLVTLLGGPQAGATLAIDSPRPLTVGSLLSARVQGDQSLSFVPLSGRQEQLAISQQLSTQQSRQASLQGLLGALQQVRSDNNQPAEVRINVDKLLASLPDVRQLSDPKGLAQALSNSGVFLEAKLLAGLPATLAPDLKAQVTRLVAQLLPGLPGNATFNPAAAASTLAQVMPGMVRSALGMLGQVSPRPQPGGFPLPSRSLPSQDGEGDLEHLLRLAASAISRLQSHQLASLEQTGTTADGNLQTTWQLEIPLRNGQDFMPLQMKLQREETPEQQSDPERERRDPLEMLWRIELAFDLDPLGPLQVQAQITQGSLSSQLWAERPSTAQLIESQLGNLRERLLARGLNVTELHCHHGTPPQGPRTHLEQRWVDEQA</sequence>
<keyword evidence="2" id="KW-0966">Cell projection</keyword>
<dbReference type="Pfam" id="PF02120">
    <property type="entry name" value="Flg_hook"/>
    <property type="match status" value="1"/>
</dbReference>
<name>A0A423CUG2_9PSED</name>
<reference evidence="2 3" key="1">
    <citation type="submission" date="2016-10" db="EMBL/GenBank/DDBJ databases">
        <title>Comparative genome analysis of multiple Pseudomonas spp. focuses on biocontrol and plant growth promoting traits.</title>
        <authorList>
            <person name="Tao X.-Y."/>
            <person name="Taylor C.G."/>
        </authorList>
    </citation>
    <scope>NUCLEOTIDE SEQUENCE [LARGE SCALE GENOMIC DNA]</scope>
    <source>
        <strain evidence="2 3">15D11</strain>
    </source>
</reference>
<keyword evidence="2" id="KW-0282">Flagellum</keyword>
<dbReference type="EMBL" id="MOAM01000046">
    <property type="protein sequence ID" value="ROL62878.1"/>
    <property type="molecule type" value="Genomic_DNA"/>
</dbReference>
<dbReference type="STRING" id="1292031.GCA_000425805_02802"/>
<dbReference type="Proteomes" id="UP000285286">
    <property type="component" value="Unassembled WGS sequence"/>
</dbReference>
<evidence type="ECO:0000259" key="1">
    <source>
        <dbReference type="Pfam" id="PF02120"/>
    </source>
</evidence>
<comment type="caution">
    <text evidence="2">The sequence shown here is derived from an EMBL/GenBank/DDBJ whole genome shotgun (WGS) entry which is preliminary data.</text>
</comment>
<gene>
    <name evidence="2" type="ORF">BHU25_24765</name>
</gene>
<evidence type="ECO:0000313" key="2">
    <source>
        <dbReference type="EMBL" id="ROL62878.1"/>
    </source>
</evidence>
<dbReference type="Gene3D" id="3.30.750.140">
    <property type="match status" value="1"/>
</dbReference>
<keyword evidence="2" id="KW-0969">Cilium</keyword>
<evidence type="ECO:0000313" key="3">
    <source>
        <dbReference type="Proteomes" id="UP000285286"/>
    </source>
</evidence>
<organism evidence="2 3">
    <name type="scientific">Pseudomonas vranovensis</name>
    <dbReference type="NCBI Taxonomy" id="321661"/>
    <lineage>
        <taxon>Bacteria</taxon>
        <taxon>Pseudomonadati</taxon>
        <taxon>Pseudomonadota</taxon>
        <taxon>Gammaproteobacteria</taxon>
        <taxon>Pseudomonadales</taxon>
        <taxon>Pseudomonadaceae</taxon>
        <taxon>Pseudomonas</taxon>
    </lineage>
</organism>
<feature type="domain" description="Flagellar hook-length control protein-like C-terminal" evidence="1">
    <location>
        <begin position="435"/>
        <end position="508"/>
    </location>
</feature>
<dbReference type="InterPro" id="IPR021136">
    <property type="entry name" value="Flagellar_hook_control-like_C"/>
</dbReference>
<keyword evidence="3" id="KW-1185">Reference proteome</keyword>
<proteinExistence type="predicted"/>
<dbReference type="AlphaFoldDB" id="A0A423CUG2"/>
<protein>
    <submittedName>
        <fullName evidence="2">Flagellar hook-length control protein FliK</fullName>
    </submittedName>
</protein>
<dbReference type="InterPro" id="IPR038610">
    <property type="entry name" value="FliK-like_C_sf"/>
</dbReference>
<accession>A0A423CUG2</accession>
<dbReference type="RefSeq" id="WP_123568057.1">
    <property type="nucleotide sequence ID" value="NZ_MOAM01000046.1"/>
</dbReference>